<name>A0A2N1M998_9GLOM</name>
<reference evidence="1 2" key="1">
    <citation type="submission" date="2016-04" db="EMBL/GenBank/DDBJ databases">
        <title>Genome analyses suggest a sexual origin of heterokaryosis in a supposedly ancient asexual fungus.</title>
        <authorList>
            <person name="Ropars J."/>
            <person name="Sedzielewska K."/>
            <person name="Noel J."/>
            <person name="Charron P."/>
            <person name="Farinelli L."/>
            <person name="Marton T."/>
            <person name="Kruger M."/>
            <person name="Pelin A."/>
            <person name="Brachmann A."/>
            <person name="Corradi N."/>
        </authorList>
    </citation>
    <scope>NUCLEOTIDE SEQUENCE [LARGE SCALE GENOMIC DNA]</scope>
    <source>
        <strain evidence="1 2">C2</strain>
    </source>
</reference>
<organism evidence="1 2">
    <name type="scientific">Rhizophagus irregularis</name>
    <dbReference type="NCBI Taxonomy" id="588596"/>
    <lineage>
        <taxon>Eukaryota</taxon>
        <taxon>Fungi</taxon>
        <taxon>Fungi incertae sedis</taxon>
        <taxon>Mucoromycota</taxon>
        <taxon>Glomeromycotina</taxon>
        <taxon>Glomeromycetes</taxon>
        <taxon>Glomerales</taxon>
        <taxon>Glomeraceae</taxon>
        <taxon>Rhizophagus</taxon>
    </lineage>
</organism>
<sequence>MVIKSLNLILMGCFKVNANKERKILQEDLKELTMFQTALAESITGINKKISDVDLTLSKNYKAC</sequence>
<evidence type="ECO:0000313" key="1">
    <source>
        <dbReference type="EMBL" id="PKK58214.1"/>
    </source>
</evidence>
<reference evidence="1 2" key="2">
    <citation type="submission" date="2017-10" db="EMBL/GenBank/DDBJ databases">
        <title>Extensive intraspecific genome diversity in a model arbuscular mycorrhizal fungus.</title>
        <authorList>
            <person name="Chen E.C.H."/>
            <person name="Morin E."/>
            <person name="Baudet D."/>
            <person name="Noel J."/>
            <person name="Ndikumana S."/>
            <person name="Charron P."/>
            <person name="St-Onge C."/>
            <person name="Giorgi J."/>
            <person name="Grigoriev I.V."/>
            <person name="Roux C."/>
            <person name="Martin F.M."/>
            <person name="Corradi N."/>
        </authorList>
    </citation>
    <scope>NUCLEOTIDE SEQUENCE [LARGE SCALE GENOMIC DNA]</scope>
    <source>
        <strain evidence="1 2">C2</strain>
    </source>
</reference>
<evidence type="ECO:0000313" key="2">
    <source>
        <dbReference type="Proteomes" id="UP000233469"/>
    </source>
</evidence>
<proteinExistence type="predicted"/>
<gene>
    <name evidence="1" type="ORF">RhiirC2_796668</name>
</gene>
<protein>
    <submittedName>
        <fullName evidence="1">Uncharacterized protein</fullName>
    </submittedName>
</protein>
<dbReference type="AlphaFoldDB" id="A0A2N1M998"/>
<accession>A0A2N1M998</accession>
<dbReference type="Proteomes" id="UP000233469">
    <property type="component" value="Unassembled WGS sequence"/>
</dbReference>
<comment type="caution">
    <text evidence="1">The sequence shown here is derived from an EMBL/GenBank/DDBJ whole genome shotgun (WGS) entry which is preliminary data.</text>
</comment>
<dbReference type="EMBL" id="LLXL01003748">
    <property type="protein sequence ID" value="PKK58214.1"/>
    <property type="molecule type" value="Genomic_DNA"/>
</dbReference>